<feature type="region of interest" description="Disordered" evidence="5">
    <location>
        <begin position="1"/>
        <end position="108"/>
    </location>
</feature>
<feature type="compositionally biased region" description="Polar residues" evidence="5">
    <location>
        <begin position="1518"/>
        <end position="1528"/>
    </location>
</feature>
<feature type="compositionally biased region" description="Polar residues" evidence="5">
    <location>
        <begin position="354"/>
        <end position="363"/>
    </location>
</feature>
<feature type="compositionally biased region" description="Low complexity" evidence="5">
    <location>
        <begin position="58"/>
        <end position="85"/>
    </location>
</feature>
<keyword evidence="8" id="KW-1185">Reference proteome</keyword>
<organism evidence="7 8">
    <name type="scientific">Cyclopterus lumpus</name>
    <name type="common">Lumpsucker</name>
    <dbReference type="NCBI Taxonomy" id="8103"/>
    <lineage>
        <taxon>Eukaryota</taxon>
        <taxon>Metazoa</taxon>
        <taxon>Chordata</taxon>
        <taxon>Craniata</taxon>
        <taxon>Vertebrata</taxon>
        <taxon>Euteleostomi</taxon>
        <taxon>Actinopterygii</taxon>
        <taxon>Neopterygii</taxon>
        <taxon>Teleostei</taxon>
        <taxon>Neoteleostei</taxon>
        <taxon>Acanthomorphata</taxon>
        <taxon>Eupercaria</taxon>
        <taxon>Perciformes</taxon>
        <taxon>Cottioidei</taxon>
        <taxon>Cottales</taxon>
        <taxon>Cyclopteridae</taxon>
        <taxon>Cyclopterus</taxon>
    </lineage>
</organism>
<protein>
    <submittedName>
        <fullName evidence="7">Trinucleotide repeat containing adaptor 6A</fullName>
    </submittedName>
</protein>
<dbReference type="GO" id="GO:0060213">
    <property type="term" value="P:positive regulation of nuclear-transcribed mRNA poly(A) tail shortening"/>
    <property type="evidence" value="ECO:0007669"/>
    <property type="project" value="TreeGrafter"/>
</dbReference>
<dbReference type="Gene3D" id="3.30.70.330">
    <property type="match status" value="1"/>
</dbReference>
<feature type="compositionally biased region" description="Polar residues" evidence="5">
    <location>
        <begin position="962"/>
        <end position="984"/>
    </location>
</feature>
<dbReference type="GeneTree" id="ENSGT00940000158180"/>
<feature type="region of interest" description="Disordered" evidence="5">
    <location>
        <begin position="1454"/>
        <end position="1592"/>
    </location>
</feature>
<dbReference type="InterPro" id="IPR052068">
    <property type="entry name" value="GW182_domain"/>
</dbReference>
<gene>
    <name evidence="7" type="primary">LOC117734936</name>
</gene>
<feature type="compositionally biased region" description="Polar residues" evidence="5">
    <location>
        <begin position="245"/>
        <end position="260"/>
    </location>
</feature>
<feature type="compositionally biased region" description="Pro residues" evidence="5">
    <location>
        <begin position="988"/>
        <end position="1005"/>
    </location>
</feature>
<dbReference type="GO" id="GO:0003723">
    <property type="term" value="F:RNA binding"/>
    <property type="evidence" value="ECO:0007669"/>
    <property type="project" value="UniProtKB-KW"/>
</dbReference>
<dbReference type="InterPro" id="IPR032226">
    <property type="entry name" value="TNRC6_PABC-bd"/>
</dbReference>
<feature type="compositionally biased region" description="Low complexity" evidence="5">
    <location>
        <begin position="226"/>
        <end position="236"/>
    </location>
</feature>
<feature type="compositionally biased region" description="Polar residues" evidence="5">
    <location>
        <begin position="1333"/>
        <end position="1345"/>
    </location>
</feature>
<proteinExistence type="inferred from homology"/>
<sequence length="1839" mass="191653">MAPIRDSVSHSPNQTGLEHPGLDSQYETSPWSSGSPCSSDGNSNWSKVLVDGSADKPNNPSSTNSSVWPPSSSSFSCSSSSSSSGCGSGSDPELASECMDADSSSSVGSEKNLAAVTTVMMMSANASSSVSSTASSPSSVVTSAMMVGVSVNGDSNGNSRQVIGGGIGTISGANNGNNITGSSHYVAGSSSIGSNNHNNKPVNNGGVWGSNMITTGGSTPCINGGLNPNTLNPNANHGAWPQNPSPVSQGQRPPQAQGMSSKLGLAPQQSPVLGWGGKAAPNSSSMMEDAEVNNGTASSKVLGSSNSGNGGLQPTNLNTESNGPNNTIMMNTTTTTTTNATMTSSPPNSTASPQLSGDCSWSSVGGGNGVPLANGNSSSAPQHPQGEPGGPGAFGTPWGATTYPGDKGTPNADTVNPPNPAIMQTGNPQISSTAAYKSNNNHNSMLAPRWDQGPASNPNQPQSNLSWGIGSNQIPGSAGQTPGNGNQTTMGPSAGVPRPWGSSASSSSSSSSSSSASNNKTSNGEWGSVPPGNNHPDPGSHKGSSANNGWKSLEDDAMGMGGGGGGGGGGGSHALGSVTGGWGRTGGSEGSAESSGGRSSSDRDSSQPKGGNRRKVSDPPTAVPAVPQTDVDPRVLSNTGWGQTPIRQNTSWDVNSSANHRVQGPKGDERKHSGGGSGWGTATPAAPSQTSGGWGGGPGNSGPGGSGWGERPTSGPASGGGQSSWNDGSSYRGSSNNNNNSNTWSNNANKDDRSNTWTNAPKPQQGWGSNSGNGSERWGNGGDGARAGGKNHWGEPQKGASCDSNRSGSGCWNESSRTNNTSSSSNTWVGSGGSNPPDQSTPNPGSNWGDSVHKPNPQSNNQSWGEPMKNNHGAQNWGEPNPKPSNEWGKGPESNMSRGNQAPNKPTGWQGGPIPAGGTKEEVTTGWEEPSPESVRRRTEIDDGTAAWGEPVKRSGGAVNMRNRSGQSDQESVGPSTQHQSHPARNSMPPPPHPHPHPAPPPQPMQPHAQDKSCSSTWGEPFPQKESSTWEPAPAPPVKVDNGTSAWGKPMDTSSTWEDPNRDNREPGPGWNGQHKSVAPGPKPMETWGGEEASMGNSWDQEEEVEIGMWSNSQQDNRSHDQNTWSYKHKCSNKMNKPVNKQDEPWMKPFINQFNSMNFSRDSPDDSMKTGAGMVQDKRMDMGGMGDYNGVMGKNPGSRHQLHKDFAMDRSPYYEKNVNPMIGGSSVAQGRGGPQSQVPPQPNLRNQVPPPILPSQVPPSLLKYSGGNGGLNPLFGPQQVAVLNQLSQLNQFSQLSQLNQISQLQRLLFQQQQQQQQQQKAQSQRAMPVGRPTEQTRPIGSSPSMMQPPRHLDPSLLKQAPPHKPYLDNYMSHNTPEMQKEAAALGPFSNFPLSLNSNLNVPLDMGGGGAVGYKEPQSRLKKLWATDPLEQNSKPGAMSSGLRLEDSPFYDFLSPGPSPLSPPGQSMGSVGDGWPPRANSPPPHGNTVTWPPEFRPGEPWKGYPNIDPETDPYMTPGSVINSLSINTVRDTDHLRDRNNGPSSSLNTTMPSNSAWSSIRASSHSGSLTSTAQSTSARPSESKWSPGGGSVSNSSLAHELWKVPLPPKALSVAAPSRPPPGLTSQKPSSASSGWDGSALRLGGWGSSESRYTPGSSWGDSSSSSGRSQWLVLRNLTPQIDGSTLRTLCMQHGPLITFHLNLPHGNAVVCYSSKDEAAKAQKSLHMCVLGNTTILAEFASEEEINRFFAQGQSLATPSSGWQAIGSSQSRMDQSHTFPSRAPEPNQWNSSDLHSSSLWGGPNYSSSLWGNPSGTEAGRLSSPSPISSFLPVDHLTGGGDSM</sequence>
<feature type="compositionally biased region" description="Low complexity" evidence="5">
    <location>
        <begin position="1653"/>
        <end position="1664"/>
    </location>
</feature>
<feature type="compositionally biased region" description="Low complexity" evidence="5">
    <location>
        <begin position="29"/>
        <end position="44"/>
    </location>
</feature>
<feature type="compositionally biased region" description="Polar residues" evidence="5">
    <location>
        <begin position="293"/>
        <end position="302"/>
    </location>
</feature>
<feature type="compositionally biased region" description="Polar residues" evidence="5">
    <location>
        <begin position="894"/>
        <end position="904"/>
    </location>
</feature>
<keyword evidence="4" id="KW-0943">RNA-mediated gene silencing</keyword>
<dbReference type="InterPro" id="IPR012677">
    <property type="entry name" value="Nucleotide-bd_a/b_plait_sf"/>
</dbReference>
<evidence type="ECO:0000313" key="8">
    <source>
        <dbReference type="Proteomes" id="UP000694565"/>
    </source>
</evidence>
<dbReference type="GO" id="GO:0000932">
    <property type="term" value="C:P-body"/>
    <property type="evidence" value="ECO:0007669"/>
    <property type="project" value="TreeGrafter"/>
</dbReference>
<dbReference type="SUPFAM" id="SSF54928">
    <property type="entry name" value="RNA-binding domain, RBD"/>
    <property type="match status" value="1"/>
</dbReference>
<evidence type="ECO:0000256" key="1">
    <source>
        <dbReference type="ARBA" id="ARBA00007302"/>
    </source>
</evidence>
<dbReference type="FunFam" id="3.30.70.330:FF:000011">
    <property type="entry name" value="trinucleotide repeat-containing gene 6A protein-like"/>
    <property type="match status" value="1"/>
</dbReference>
<name>A0A8C2XB50_CYCLU</name>
<feature type="compositionally biased region" description="Low complexity" evidence="5">
    <location>
        <begin position="1551"/>
        <end position="1566"/>
    </location>
</feature>
<evidence type="ECO:0000256" key="5">
    <source>
        <dbReference type="SAM" id="MobiDB-lite"/>
    </source>
</evidence>
<dbReference type="Pfam" id="PF16608">
    <property type="entry name" value="TNRC6-PABC_bdg"/>
    <property type="match status" value="1"/>
</dbReference>
<feature type="region of interest" description="Disordered" evidence="5">
    <location>
        <begin position="1754"/>
        <end position="1791"/>
    </location>
</feature>
<feature type="domain" description="TNRC6 PABC binding" evidence="6">
    <location>
        <begin position="1385"/>
        <end position="1663"/>
    </location>
</feature>
<feature type="compositionally biased region" description="Polar residues" evidence="5">
    <location>
        <begin position="312"/>
        <end position="323"/>
    </location>
</feature>
<feature type="compositionally biased region" description="Low complexity" evidence="5">
    <location>
        <begin position="813"/>
        <end position="829"/>
    </location>
</feature>
<feature type="compositionally biased region" description="Gly residues" evidence="5">
    <location>
        <begin position="692"/>
        <end position="708"/>
    </location>
</feature>
<dbReference type="RefSeq" id="XP_034395183.1">
    <property type="nucleotide sequence ID" value="XM_034539292.1"/>
</dbReference>
<evidence type="ECO:0000259" key="6">
    <source>
        <dbReference type="Pfam" id="PF16608"/>
    </source>
</evidence>
<dbReference type="PANTHER" id="PTHR13020:SF28">
    <property type="entry name" value="TRINUCLEOTIDE REPEAT-CONTAINING GENE 6A PROTEIN"/>
    <property type="match status" value="1"/>
</dbReference>
<feature type="compositionally biased region" description="Polar residues" evidence="5">
    <location>
        <begin position="636"/>
        <end position="660"/>
    </location>
</feature>
<feature type="compositionally biased region" description="Low complexity" evidence="5">
    <location>
        <begin position="590"/>
        <end position="599"/>
    </location>
</feature>
<reference evidence="7" key="2">
    <citation type="submission" date="2025-09" db="UniProtKB">
        <authorList>
            <consortium name="Ensembl"/>
        </authorList>
    </citation>
    <scope>IDENTIFICATION</scope>
</reference>
<feature type="compositionally biased region" description="Low complexity" evidence="5">
    <location>
        <begin position="502"/>
        <end position="517"/>
    </location>
</feature>
<evidence type="ECO:0000313" key="7">
    <source>
        <dbReference type="Ensembl" id="ENSCLMP00005016077.1"/>
    </source>
</evidence>
<dbReference type="GeneID" id="117734936"/>
<feature type="compositionally biased region" description="Polar residues" evidence="5">
    <location>
        <begin position="1621"/>
        <end position="1633"/>
    </location>
</feature>
<feature type="compositionally biased region" description="Basic and acidic residues" evidence="5">
    <location>
        <begin position="1529"/>
        <end position="1538"/>
    </location>
</feature>
<dbReference type="InterPro" id="IPR035979">
    <property type="entry name" value="RBD_domain_sf"/>
</dbReference>
<feature type="compositionally biased region" description="Polar residues" evidence="5">
    <location>
        <begin position="1567"/>
        <end position="1582"/>
    </location>
</feature>
<feature type="region of interest" description="Disordered" evidence="5">
    <location>
        <begin position="1610"/>
        <end position="1664"/>
    </location>
</feature>
<comment type="similarity">
    <text evidence="1">Belongs to the GW182 family.</text>
</comment>
<evidence type="ECO:0000256" key="4">
    <source>
        <dbReference type="ARBA" id="ARBA00023158"/>
    </source>
</evidence>
<feature type="compositionally biased region" description="Polar residues" evidence="5">
    <location>
        <begin position="1539"/>
        <end position="1550"/>
    </location>
</feature>
<dbReference type="RefSeq" id="XP_034395184.1">
    <property type="nucleotide sequence ID" value="XM_034539293.1"/>
</dbReference>
<feature type="region of interest" description="Disordered" evidence="5">
    <location>
        <begin position="1812"/>
        <end position="1839"/>
    </location>
</feature>
<dbReference type="Proteomes" id="UP000694565">
    <property type="component" value="Unplaced"/>
</dbReference>
<feature type="compositionally biased region" description="Polar residues" evidence="5">
    <location>
        <begin position="802"/>
        <end position="812"/>
    </location>
</feature>
<dbReference type="PANTHER" id="PTHR13020">
    <property type="entry name" value="TRINUCLEOTIDE REPEAT-CONTAINING GENE 6"/>
    <property type="match status" value="1"/>
</dbReference>
<dbReference type="GO" id="GO:0035195">
    <property type="term" value="P:miRNA-mediated post-transcriptional gene silencing"/>
    <property type="evidence" value="ECO:0007669"/>
    <property type="project" value="TreeGrafter"/>
</dbReference>
<feature type="compositionally biased region" description="Polar residues" evidence="5">
    <location>
        <begin position="836"/>
        <end position="849"/>
    </location>
</feature>
<feature type="compositionally biased region" description="Polar residues" evidence="5">
    <location>
        <begin position="454"/>
        <end position="491"/>
    </location>
</feature>
<feature type="compositionally biased region" description="Low complexity" evidence="5">
    <location>
        <begin position="726"/>
        <end position="748"/>
    </location>
</feature>
<dbReference type="Ensembl" id="ENSCLMT00005017049.1">
    <property type="protein sequence ID" value="ENSCLMP00005016077.1"/>
    <property type="gene ID" value="ENSCLMG00005008334.1"/>
</dbReference>
<keyword evidence="3" id="KW-0694">RNA-binding</keyword>
<feature type="compositionally biased region" description="Polar residues" evidence="5">
    <location>
        <begin position="411"/>
        <end position="444"/>
    </location>
</feature>
<feature type="region of interest" description="Disordered" evidence="5">
    <location>
        <begin position="226"/>
        <end position="1103"/>
    </location>
</feature>
<feature type="compositionally biased region" description="Gly residues" evidence="5">
    <location>
        <begin position="559"/>
        <end position="589"/>
    </location>
</feature>
<feature type="compositionally biased region" description="Low complexity" evidence="5">
    <location>
        <begin position="324"/>
        <end position="353"/>
    </location>
</feature>
<dbReference type="GO" id="GO:0006417">
    <property type="term" value="P:regulation of translation"/>
    <property type="evidence" value="ECO:0007669"/>
    <property type="project" value="UniProtKB-KW"/>
</dbReference>
<feature type="compositionally biased region" description="Pro residues" evidence="5">
    <location>
        <begin position="1237"/>
        <end position="1257"/>
    </location>
</feature>
<evidence type="ECO:0000256" key="3">
    <source>
        <dbReference type="ARBA" id="ARBA00022884"/>
    </source>
</evidence>
<dbReference type="OrthoDB" id="5919166at2759"/>
<feature type="compositionally biased region" description="Polar residues" evidence="5">
    <location>
        <begin position="1754"/>
        <end position="1775"/>
    </location>
</feature>
<feature type="region of interest" description="Disordered" evidence="5">
    <location>
        <begin position="1316"/>
        <end position="1353"/>
    </location>
</feature>
<evidence type="ECO:0000256" key="2">
    <source>
        <dbReference type="ARBA" id="ARBA00022845"/>
    </source>
</evidence>
<accession>A0A8C2XB50</accession>
<dbReference type="GO" id="GO:0005654">
    <property type="term" value="C:nucleoplasm"/>
    <property type="evidence" value="ECO:0007669"/>
    <property type="project" value="TreeGrafter"/>
</dbReference>
<keyword evidence="2" id="KW-0810">Translation regulation</keyword>
<reference evidence="7" key="1">
    <citation type="submission" date="2025-08" db="UniProtKB">
        <authorList>
            <consortium name="Ensembl"/>
        </authorList>
    </citation>
    <scope>IDENTIFICATION</scope>
</reference>
<feature type="region of interest" description="Disordered" evidence="5">
    <location>
        <begin position="1221"/>
        <end position="1264"/>
    </location>
</feature>
<feature type="compositionally biased region" description="Low complexity" evidence="5">
    <location>
        <begin position="766"/>
        <end position="778"/>
    </location>
</feature>